<comment type="caution">
    <text evidence="7">The sequence shown here is derived from an EMBL/GenBank/DDBJ whole genome shotgun (WGS) entry which is preliminary data.</text>
</comment>
<keyword evidence="4 5" id="KW-0472">Membrane</keyword>
<keyword evidence="2 5" id="KW-0812">Transmembrane</keyword>
<feature type="transmembrane region" description="Helical" evidence="5">
    <location>
        <begin position="224"/>
        <end position="244"/>
    </location>
</feature>
<dbReference type="Pfam" id="PF07690">
    <property type="entry name" value="MFS_1"/>
    <property type="match status" value="1"/>
</dbReference>
<reference evidence="7 8" key="1">
    <citation type="submission" date="2019-06" db="EMBL/GenBank/DDBJ databases">
        <title>Sequencing the genomes of 1000 actinobacteria strains.</title>
        <authorList>
            <person name="Klenk H.-P."/>
        </authorList>
    </citation>
    <scope>NUCLEOTIDE SEQUENCE [LARGE SCALE GENOMIC DNA]</scope>
    <source>
        <strain evidence="7 8">DSM 12335</strain>
    </source>
</reference>
<feature type="transmembrane region" description="Helical" evidence="5">
    <location>
        <begin position="300"/>
        <end position="323"/>
    </location>
</feature>
<dbReference type="Proteomes" id="UP000319516">
    <property type="component" value="Unassembled WGS sequence"/>
</dbReference>
<feature type="transmembrane region" description="Helical" evidence="5">
    <location>
        <begin position="168"/>
        <end position="186"/>
    </location>
</feature>
<accession>A0A542YMP1</accession>
<name>A0A542YMP1_9MICO</name>
<evidence type="ECO:0000313" key="8">
    <source>
        <dbReference type="Proteomes" id="UP000319516"/>
    </source>
</evidence>
<evidence type="ECO:0000256" key="1">
    <source>
        <dbReference type="ARBA" id="ARBA00004651"/>
    </source>
</evidence>
<feature type="transmembrane region" description="Helical" evidence="5">
    <location>
        <begin position="386"/>
        <end position="405"/>
    </location>
</feature>
<dbReference type="PROSITE" id="PS50850">
    <property type="entry name" value="MFS"/>
    <property type="match status" value="1"/>
</dbReference>
<dbReference type="InterPro" id="IPR011701">
    <property type="entry name" value="MFS"/>
</dbReference>
<evidence type="ECO:0000256" key="4">
    <source>
        <dbReference type="ARBA" id="ARBA00023136"/>
    </source>
</evidence>
<dbReference type="InterPro" id="IPR036259">
    <property type="entry name" value="MFS_trans_sf"/>
</dbReference>
<feature type="domain" description="Major facilitator superfamily (MFS) profile" evidence="6">
    <location>
        <begin position="221"/>
        <end position="415"/>
    </location>
</feature>
<dbReference type="CDD" id="cd06174">
    <property type="entry name" value="MFS"/>
    <property type="match status" value="1"/>
</dbReference>
<dbReference type="AlphaFoldDB" id="A0A542YMP1"/>
<evidence type="ECO:0000313" key="7">
    <source>
        <dbReference type="EMBL" id="TQL49347.1"/>
    </source>
</evidence>
<feature type="transmembrane region" description="Helical" evidence="5">
    <location>
        <begin position="101"/>
        <end position="123"/>
    </location>
</feature>
<dbReference type="InterPro" id="IPR053160">
    <property type="entry name" value="MFS_DHA3_Transporter"/>
</dbReference>
<feature type="transmembrane region" description="Helical" evidence="5">
    <location>
        <begin position="144"/>
        <end position="162"/>
    </location>
</feature>
<evidence type="ECO:0000259" key="6">
    <source>
        <dbReference type="PROSITE" id="PS50850"/>
    </source>
</evidence>
<dbReference type="InterPro" id="IPR020846">
    <property type="entry name" value="MFS_dom"/>
</dbReference>
<keyword evidence="8" id="KW-1185">Reference proteome</keyword>
<dbReference type="EMBL" id="VFOP01000001">
    <property type="protein sequence ID" value="TQL49347.1"/>
    <property type="molecule type" value="Genomic_DNA"/>
</dbReference>
<evidence type="ECO:0000256" key="3">
    <source>
        <dbReference type="ARBA" id="ARBA00022989"/>
    </source>
</evidence>
<feature type="transmembrane region" description="Helical" evidence="5">
    <location>
        <begin position="47"/>
        <end position="69"/>
    </location>
</feature>
<dbReference type="SUPFAM" id="SSF103473">
    <property type="entry name" value="MFS general substrate transporter"/>
    <property type="match status" value="1"/>
</dbReference>
<dbReference type="GO" id="GO:0005886">
    <property type="term" value="C:plasma membrane"/>
    <property type="evidence" value="ECO:0007669"/>
    <property type="project" value="UniProtKB-SubCell"/>
</dbReference>
<keyword evidence="3 5" id="KW-1133">Transmembrane helix</keyword>
<evidence type="ECO:0000256" key="5">
    <source>
        <dbReference type="SAM" id="Phobius"/>
    </source>
</evidence>
<dbReference type="PANTHER" id="PTHR23530">
    <property type="entry name" value="TRANSPORT PROTEIN-RELATED"/>
    <property type="match status" value="1"/>
</dbReference>
<dbReference type="RefSeq" id="WP_170230525.1">
    <property type="nucleotide sequence ID" value="NZ_BAAAIK010000003.1"/>
</dbReference>
<feature type="transmembrane region" description="Helical" evidence="5">
    <location>
        <begin position="12"/>
        <end position="35"/>
    </location>
</feature>
<feature type="transmembrane region" description="Helical" evidence="5">
    <location>
        <begin position="264"/>
        <end position="288"/>
    </location>
</feature>
<sequence>MSWRTKSLPAGPIYIALQGAWSLLWALAFTLGLVYQVDVAGLSPLELVLVGTVLEATCFLGEIPTGIVADLHSRKWSVVIGLVLIGAGVVVIGLYPAFWPILLAQVVWGIGYTFVSGAAEAWVADEVGPDLVQAAFTRGHQAGLAMDVVGILLAGVLAVTAGGLHVPIVVGGVGFGLLAVALAVVMREERFRPTPRGDRDSWGHMASTARDGLRAARRPGVVRSFLLIALLAGLTSEVFDRLWVDRIVRDLDLPDVAGLDGLAFWFTLFALISSLLGLVASLAANRLAPRALQAEHPTRVMAVIVLVQVLGVAVFALAGNVWVALSGRWGRDAAISVGHPVQRAWLNRHVSSQARATTLSMMGQADAVGQVVGGPALGAVAGRTSVPAALMLAAAIQAPAAWLYLRLRPRASEGA</sequence>
<proteinExistence type="predicted"/>
<feature type="transmembrane region" description="Helical" evidence="5">
    <location>
        <begin position="76"/>
        <end position="95"/>
    </location>
</feature>
<dbReference type="GO" id="GO:0022857">
    <property type="term" value="F:transmembrane transporter activity"/>
    <property type="evidence" value="ECO:0007669"/>
    <property type="project" value="InterPro"/>
</dbReference>
<dbReference type="Gene3D" id="1.20.1250.20">
    <property type="entry name" value="MFS general substrate transporter like domains"/>
    <property type="match status" value="1"/>
</dbReference>
<comment type="subcellular location">
    <subcellularLocation>
        <location evidence="1">Cell membrane</location>
        <topology evidence="1">Multi-pass membrane protein</topology>
    </subcellularLocation>
</comment>
<evidence type="ECO:0000256" key="2">
    <source>
        <dbReference type="ARBA" id="ARBA00022692"/>
    </source>
</evidence>
<gene>
    <name evidence="7" type="ORF">FB467_0416</name>
</gene>
<organism evidence="7 8">
    <name type="scientific">Ornithinicoccus hortensis</name>
    <dbReference type="NCBI Taxonomy" id="82346"/>
    <lineage>
        <taxon>Bacteria</taxon>
        <taxon>Bacillati</taxon>
        <taxon>Actinomycetota</taxon>
        <taxon>Actinomycetes</taxon>
        <taxon>Micrococcales</taxon>
        <taxon>Intrasporangiaceae</taxon>
        <taxon>Ornithinicoccus</taxon>
    </lineage>
</organism>
<dbReference type="PANTHER" id="PTHR23530:SF1">
    <property type="entry name" value="PERMEASE, MAJOR FACILITATOR SUPERFAMILY-RELATED"/>
    <property type="match status" value="1"/>
</dbReference>
<protein>
    <submittedName>
        <fullName evidence="7">DHA3 family tetracycline resistance protein-like MFS transporter</fullName>
    </submittedName>
</protein>